<dbReference type="AlphaFoldDB" id="A0A1H9INH7"/>
<dbReference type="Proteomes" id="UP000198556">
    <property type="component" value="Unassembled WGS sequence"/>
</dbReference>
<name>A0A1H9INH7_9LACT</name>
<organism evidence="2 3">
    <name type="scientific">Granulicatella balaenopterae</name>
    <dbReference type="NCBI Taxonomy" id="137733"/>
    <lineage>
        <taxon>Bacteria</taxon>
        <taxon>Bacillati</taxon>
        <taxon>Bacillota</taxon>
        <taxon>Bacilli</taxon>
        <taxon>Lactobacillales</taxon>
        <taxon>Carnobacteriaceae</taxon>
        <taxon>Granulicatella</taxon>
    </lineage>
</organism>
<dbReference type="RefSeq" id="WP_177159502.1">
    <property type="nucleotide sequence ID" value="NZ_FOGF01000006.1"/>
</dbReference>
<dbReference type="Pfam" id="PF11753">
    <property type="entry name" value="DUF3310"/>
    <property type="match status" value="1"/>
</dbReference>
<sequence>MKSKKEFLKERKRYMTLALEVCQGKYGNGKERKLLLDPYYEKVQPIVDEYITVHGNVEEAIKGLTAGIATIDEALRKETTEELQEGTNVDKLKIGIYKPAHYNQNGFDLFDVANHYFDLEEFRAAMKFTCLRYIMRYDKKNGIEDLNKAIACLERLKEYEEENK</sequence>
<dbReference type="STRING" id="137733.SAMN05421767_10642"/>
<proteinExistence type="predicted"/>
<accession>A0A1H9INH7</accession>
<evidence type="ECO:0000313" key="2">
    <source>
        <dbReference type="EMBL" id="SEQ76173.1"/>
    </source>
</evidence>
<dbReference type="Pfam" id="PF08230">
    <property type="entry name" value="CW_7"/>
    <property type="match status" value="1"/>
</dbReference>
<evidence type="ECO:0000313" key="3">
    <source>
        <dbReference type="Proteomes" id="UP000198556"/>
    </source>
</evidence>
<keyword evidence="3" id="KW-1185">Reference proteome</keyword>
<gene>
    <name evidence="2" type="ORF">SAMN05421767_10642</name>
</gene>
<dbReference type="InterPro" id="IPR021739">
    <property type="entry name" value="SaV-like"/>
</dbReference>
<feature type="domain" description="Cpl-7 lysozyme C-terminal" evidence="1">
    <location>
        <begin position="16"/>
        <end position="49"/>
    </location>
</feature>
<dbReference type="EMBL" id="FOGF01000006">
    <property type="protein sequence ID" value="SEQ76173.1"/>
    <property type="molecule type" value="Genomic_DNA"/>
</dbReference>
<dbReference type="InterPro" id="IPR013168">
    <property type="entry name" value="Cpl_7_lyso_C"/>
</dbReference>
<reference evidence="2 3" key="1">
    <citation type="submission" date="2016-10" db="EMBL/GenBank/DDBJ databases">
        <authorList>
            <person name="de Groot N.N."/>
        </authorList>
    </citation>
    <scope>NUCLEOTIDE SEQUENCE [LARGE SCALE GENOMIC DNA]</scope>
    <source>
        <strain evidence="2 3">DSM 15827</strain>
    </source>
</reference>
<protein>
    <submittedName>
        <fullName evidence="2">Cpl-7 lysozyme C-terminal domain-containing protein</fullName>
    </submittedName>
</protein>
<evidence type="ECO:0000259" key="1">
    <source>
        <dbReference type="Pfam" id="PF08230"/>
    </source>
</evidence>